<evidence type="ECO:0000313" key="1">
    <source>
        <dbReference type="EMBL" id="MBO0360886.1"/>
    </source>
</evidence>
<protein>
    <submittedName>
        <fullName evidence="1">Uncharacterized protein</fullName>
    </submittedName>
</protein>
<gene>
    <name evidence="1" type="ORF">J0X19_23200</name>
</gene>
<dbReference type="AlphaFoldDB" id="A0A939F189"/>
<evidence type="ECO:0000313" key="2">
    <source>
        <dbReference type="Proteomes" id="UP000664144"/>
    </source>
</evidence>
<dbReference type="Proteomes" id="UP000664144">
    <property type="component" value="Unassembled WGS sequence"/>
</dbReference>
<keyword evidence="2" id="KW-1185">Reference proteome</keyword>
<reference evidence="1" key="1">
    <citation type="submission" date="2021-03" db="EMBL/GenBank/DDBJ databases">
        <authorList>
            <person name="Kim M.K."/>
        </authorList>
    </citation>
    <scope>NUCLEOTIDE SEQUENCE</scope>
    <source>
        <strain evidence="1">BT186</strain>
    </source>
</reference>
<accession>A0A939F189</accession>
<organism evidence="1 2">
    <name type="scientific">Hymenobacter telluris</name>
    <dbReference type="NCBI Taxonomy" id="2816474"/>
    <lineage>
        <taxon>Bacteria</taxon>
        <taxon>Pseudomonadati</taxon>
        <taxon>Bacteroidota</taxon>
        <taxon>Cytophagia</taxon>
        <taxon>Cytophagales</taxon>
        <taxon>Hymenobacteraceae</taxon>
        <taxon>Hymenobacter</taxon>
    </lineage>
</organism>
<comment type="caution">
    <text evidence="1">The sequence shown here is derived from an EMBL/GenBank/DDBJ whole genome shotgun (WGS) entry which is preliminary data.</text>
</comment>
<proteinExistence type="predicted"/>
<name>A0A939F189_9BACT</name>
<dbReference type="RefSeq" id="WP_206986797.1">
    <property type="nucleotide sequence ID" value="NZ_JAFLQZ010000025.1"/>
</dbReference>
<dbReference type="EMBL" id="JAFLQZ010000025">
    <property type="protein sequence ID" value="MBO0360886.1"/>
    <property type="molecule type" value="Genomic_DNA"/>
</dbReference>
<sequence>MFDIPLPEDARLDIAKLTAVFGDTTNSYKFYWLLAILESLEISSNNRVTLRELSLLMMAGVWYPLDYFKLSFGKQDGFKPIADTISSYLTVDNRPTAPSLLAQLKLSLSSTELEMLYKQVGELLRWVPYRFIRPFFASETRGLPEHKVNGRIAELAATSARAPYRLTNGAIEIHDAWADYLRSHSSILGVV</sequence>